<dbReference type="Gene3D" id="3.30.70.3290">
    <property type="match status" value="1"/>
</dbReference>
<dbReference type="GO" id="GO:0004315">
    <property type="term" value="F:3-oxoacyl-[acyl-carrier-protein] synthase activity"/>
    <property type="evidence" value="ECO:0007669"/>
    <property type="project" value="InterPro"/>
</dbReference>
<dbReference type="Pfam" id="PF00550">
    <property type="entry name" value="PP-binding"/>
    <property type="match status" value="1"/>
</dbReference>
<evidence type="ECO:0000259" key="4">
    <source>
        <dbReference type="PROSITE" id="PS50075"/>
    </source>
</evidence>
<dbReference type="InterPro" id="IPR014031">
    <property type="entry name" value="Ketoacyl_synth_C"/>
</dbReference>
<dbReference type="SUPFAM" id="SSF52151">
    <property type="entry name" value="FabD/lysophospholipase-like"/>
    <property type="match status" value="1"/>
</dbReference>
<dbReference type="CDD" id="cd00833">
    <property type="entry name" value="PKS"/>
    <property type="match status" value="1"/>
</dbReference>
<dbReference type="PROSITE" id="PS50075">
    <property type="entry name" value="CARRIER"/>
    <property type="match status" value="1"/>
</dbReference>
<dbReference type="GO" id="GO:0005886">
    <property type="term" value="C:plasma membrane"/>
    <property type="evidence" value="ECO:0007669"/>
    <property type="project" value="TreeGrafter"/>
</dbReference>
<dbReference type="RefSeq" id="WP_005167984.1">
    <property type="nucleotide sequence ID" value="NZ_ANMG01000109.1"/>
</dbReference>
<dbReference type="Pfam" id="PF00698">
    <property type="entry name" value="Acyl_transf_1"/>
    <property type="match status" value="1"/>
</dbReference>
<reference evidence="6 8" key="1">
    <citation type="submission" date="2012-10" db="EMBL/GenBank/DDBJ databases">
        <title>Genome assembly of Amycolatopsis azurea DSM 43854.</title>
        <authorList>
            <person name="Khatri I."/>
            <person name="Kaur I."/>
            <person name="Subramanian S."/>
            <person name="Mayilraj S."/>
        </authorList>
    </citation>
    <scope>NUCLEOTIDE SEQUENCE [LARGE SCALE GENOMIC DNA]</scope>
    <source>
        <strain evidence="6 8">DSM 43854</strain>
    </source>
</reference>
<protein>
    <submittedName>
        <fullName evidence="6">Malonyl CoA-acyl carrier protein transacylase</fullName>
    </submittedName>
    <submittedName>
        <fullName evidence="7">Type I polyketide synthase</fullName>
    </submittedName>
</protein>
<dbReference type="InterPro" id="IPR014043">
    <property type="entry name" value="Acyl_transferase_dom"/>
</dbReference>
<dbReference type="GO" id="GO:0005737">
    <property type="term" value="C:cytoplasm"/>
    <property type="evidence" value="ECO:0007669"/>
    <property type="project" value="TreeGrafter"/>
</dbReference>
<dbReference type="InterPro" id="IPR016035">
    <property type="entry name" value="Acyl_Trfase/lysoPLipase"/>
</dbReference>
<feature type="domain" description="Carrier" evidence="4">
    <location>
        <begin position="869"/>
        <end position="944"/>
    </location>
</feature>
<sequence length="1193" mass="126093">MNRQEPVAVVGMACRYPGAPDLGRFWSLLRGGTEGISRLDADEILAAGGDPELMRHPGFVPAMGLLTGARGFDWTYFGYSRAEAASIDPQQRVFLECVVAALDDAAVDPTRFPGWIGVYGGADQVTAEPDGELGELARYIGLGPDFLATRVAYKLGLRGPAVTVQTACSTSLTAVHMAAASLRGDECDVALAGGVAVIGNGERGYLHEPGGILSPDGHCRAFDEQAGGTVPSEGVGVVVLKRLSDARRDGDRVLAVIRGSAINNDGAEKMGYTAPSVDGQSELIRYAQQVAGVDPRDIGYVEAHGTGTRIGDPIEVQALTDVFQADTDATGWCRLGAVKSNIGHTGSAAGVAGLIKAVLMLRHRELVPSLHFTRPNPLLELETTPFVVSTRAEPWTGRDGRLAGVSSFGVGGTNAHVILEEAPTRTAPPARGGRRVLTLSAAAPEALGRMRANLAEHLRTTPDLNLSEVTATLTSRRVYRHRQTVVADDTVEAATLLAAPGASVPGTLDKVAFVFPGHGLLTYPAGAAAHRLLPGFRDAFDEIRDLVGERHGLDLSPIVTEDADPAWFSQLVPHQVGSFALGYALGRQLLELGIRPGAMLGNSIGEYAPAALAGLWTLPDAVDLVHLRASAMLATRPGRMAAVGAGADEITDRLADKGFSELSLAVRGPGRVVVSGPEAVMTRLLDGDLLTGLDVRVLDIPRAFHSTLMNPAADELAEAVAATPNAAPRFRLVSNTSGDWAEPEALRGPGYWAGQLRSPVLLEECAGTLLGSECDTFLELGPGTSMLATLRRHAGWKAGHGTVPLLGRAEDGDRGVLRALGSLWERGADAVVGLLEEPGEEPGICSLPTYPFSDEEPDFTVVPPSLKSTVDIPEKSTVERLWCAALGVPTVDVADDFYAFGGESLMAVNLMSKIRERTGASVPVAEFDQEPTFGRLARLVEERAAEPGPRHAVDVVTFHEEGPGRPLLLIADSAGSALSYRALAEELAGSRPVHGLEIVSTGEKGIDTIAAHYVEAVLRTRPDGPYVLGGWSFGAVLAHEVARQLTRRGADVDTVIGLDGFVQGRRDLPMAVDPDFLMSHGRTLVDAAFGFGAIGREVRRNPALRTQLLDKARALVPYRPPFVPARALVFRAGSDRRGAARLRARLAPLYGGGVQVFTTPGDHWSLLTQPHVGALARELNGALAGAERMDHVG</sequence>
<dbReference type="InterPro" id="IPR016039">
    <property type="entry name" value="Thiolase-like"/>
</dbReference>
<dbReference type="InterPro" id="IPR001227">
    <property type="entry name" value="Ac_transferase_dom_sf"/>
</dbReference>
<dbReference type="InterPro" id="IPR001031">
    <property type="entry name" value="Thioesterase"/>
</dbReference>
<evidence type="ECO:0000256" key="3">
    <source>
        <dbReference type="ARBA" id="ARBA00022679"/>
    </source>
</evidence>
<dbReference type="Gene3D" id="1.10.1200.10">
    <property type="entry name" value="ACP-like"/>
    <property type="match status" value="1"/>
</dbReference>
<dbReference type="Pfam" id="PF02801">
    <property type="entry name" value="Ketoacyl-synt_C"/>
    <property type="match status" value="1"/>
</dbReference>
<organism evidence="6 8">
    <name type="scientific">Amycolatopsis azurea DSM 43854</name>
    <dbReference type="NCBI Taxonomy" id="1238180"/>
    <lineage>
        <taxon>Bacteria</taxon>
        <taxon>Bacillati</taxon>
        <taxon>Actinomycetota</taxon>
        <taxon>Actinomycetes</taxon>
        <taxon>Pseudonocardiales</taxon>
        <taxon>Pseudonocardiaceae</taxon>
        <taxon>Amycolatopsis</taxon>
    </lineage>
</organism>
<evidence type="ECO:0000256" key="1">
    <source>
        <dbReference type="ARBA" id="ARBA00022450"/>
    </source>
</evidence>
<dbReference type="AlphaFoldDB" id="M2PR09"/>
<dbReference type="InterPro" id="IPR029058">
    <property type="entry name" value="AB_hydrolase_fold"/>
</dbReference>
<dbReference type="Gene3D" id="3.40.47.10">
    <property type="match status" value="1"/>
</dbReference>
<evidence type="ECO:0000256" key="2">
    <source>
        <dbReference type="ARBA" id="ARBA00022553"/>
    </source>
</evidence>
<dbReference type="SUPFAM" id="SSF53474">
    <property type="entry name" value="alpha/beta-Hydrolases"/>
    <property type="match status" value="1"/>
</dbReference>
<dbReference type="PATRIC" id="fig|1238180.3.peg.8318"/>
<dbReference type="Gene3D" id="3.40.366.10">
    <property type="entry name" value="Malonyl-Coenzyme A Acyl Carrier Protein, domain 2"/>
    <property type="match status" value="1"/>
</dbReference>
<comment type="caution">
    <text evidence="6">The sequence shown here is derived from an EMBL/GenBank/DDBJ whole genome shotgun (WGS) entry which is preliminary data.</text>
</comment>
<evidence type="ECO:0000313" key="8">
    <source>
        <dbReference type="Proteomes" id="UP000014137"/>
    </source>
</evidence>
<name>M2PR09_9PSEU</name>
<dbReference type="InterPro" id="IPR009081">
    <property type="entry name" value="PP-bd_ACP"/>
</dbReference>
<dbReference type="InterPro" id="IPR018201">
    <property type="entry name" value="Ketoacyl_synth_AS"/>
</dbReference>
<proteinExistence type="predicted"/>
<dbReference type="PROSITE" id="PS52004">
    <property type="entry name" value="KS3_2"/>
    <property type="match status" value="1"/>
</dbReference>
<dbReference type="SMART" id="SM00825">
    <property type="entry name" value="PKS_KS"/>
    <property type="match status" value="1"/>
</dbReference>
<dbReference type="InterPro" id="IPR014030">
    <property type="entry name" value="Ketoacyl_synth_N"/>
</dbReference>
<dbReference type="Gene3D" id="3.40.50.1820">
    <property type="entry name" value="alpha/beta hydrolase"/>
    <property type="match status" value="1"/>
</dbReference>
<dbReference type="GO" id="GO:0071770">
    <property type="term" value="P:DIM/DIP cell wall layer assembly"/>
    <property type="evidence" value="ECO:0007669"/>
    <property type="project" value="TreeGrafter"/>
</dbReference>
<dbReference type="InterPro" id="IPR020841">
    <property type="entry name" value="PKS_Beta-ketoAc_synthase_dom"/>
</dbReference>
<keyword evidence="1" id="KW-0596">Phosphopantetheine</keyword>
<dbReference type="PROSITE" id="PS00606">
    <property type="entry name" value="KS3_1"/>
    <property type="match status" value="1"/>
</dbReference>
<dbReference type="GO" id="GO:0004312">
    <property type="term" value="F:fatty acid synthase activity"/>
    <property type="evidence" value="ECO:0007669"/>
    <property type="project" value="TreeGrafter"/>
</dbReference>
<dbReference type="InterPro" id="IPR050091">
    <property type="entry name" value="PKS_NRPS_Biosynth_Enz"/>
</dbReference>
<evidence type="ECO:0000313" key="9">
    <source>
        <dbReference type="Proteomes" id="UP000188551"/>
    </source>
</evidence>
<dbReference type="Pfam" id="PF16197">
    <property type="entry name" value="KAsynt_C_assoc"/>
    <property type="match status" value="1"/>
</dbReference>
<keyword evidence="3" id="KW-0808">Transferase</keyword>
<dbReference type="PANTHER" id="PTHR43775">
    <property type="entry name" value="FATTY ACID SYNTHASE"/>
    <property type="match status" value="1"/>
</dbReference>
<dbReference type="GO" id="GO:0006633">
    <property type="term" value="P:fatty acid biosynthetic process"/>
    <property type="evidence" value="ECO:0007669"/>
    <property type="project" value="InterPro"/>
</dbReference>
<dbReference type="SMART" id="SM00823">
    <property type="entry name" value="PKS_PP"/>
    <property type="match status" value="1"/>
</dbReference>
<dbReference type="Pfam" id="PF00975">
    <property type="entry name" value="Thioesterase"/>
    <property type="match status" value="1"/>
</dbReference>
<dbReference type="PANTHER" id="PTHR43775:SF37">
    <property type="entry name" value="SI:DKEY-61P9.11"/>
    <property type="match status" value="1"/>
</dbReference>
<dbReference type="InterPro" id="IPR020802">
    <property type="entry name" value="TesA-like"/>
</dbReference>
<dbReference type="EMBL" id="MUXN01000033">
    <property type="protein sequence ID" value="OOC00987.1"/>
    <property type="molecule type" value="Genomic_DNA"/>
</dbReference>
<dbReference type="SUPFAM" id="SSF53901">
    <property type="entry name" value="Thiolase-like"/>
    <property type="match status" value="1"/>
</dbReference>
<keyword evidence="2" id="KW-0597">Phosphoprotein</keyword>
<dbReference type="EMBL" id="ANMG01000109">
    <property type="protein sequence ID" value="EMD21965.1"/>
    <property type="molecule type" value="Genomic_DNA"/>
</dbReference>
<evidence type="ECO:0000259" key="5">
    <source>
        <dbReference type="PROSITE" id="PS52004"/>
    </source>
</evidence>
<dbReference type="Proteomes" id="UP000188551">
    <property type="component" value="Unassembled WGS sequence"/>
</dbReference>
<dbReference type="SMART" id="SM00824">
    <property type="entry name" value="PKS_TE"/>
    <property type="match status" value="1"/>
</dbReference>
<dbReference type="InterPro" id="IPR036736">
    <property type="entry name" value="ACP-like_sf"/>
</dbReference>
<evidence type="ECO:0000313" key="6">
    <source>
        <dbReference type="EMBL" id="EMD21965.1"/>
    </source>
</evidence>
<accession>M2PR09</accession>
<dbReference type="InterPro" id="IPR032821">
    <property type="entry name" value="PKS_assoc"/>
</dbReference>
<dbReference type="Pfam" id="PF00109">
    <property type="entry name" value="ketoacyl-synt"/>
    <property type="match status" value="1"/>
</dbReference>
<dbReference type="GO" id="GO:0031177">
    <property type="term" value="F:phosphopantetheine binding"/>
    <property type="evidence" value="ECO:0007669"/>
    <property type="project" value="InterPro"/>
</dbReference>
<dbReference type="SUPFAM" id="SSF47336">
    <property type="entry name" value="ACP-like"/>
    <property type="match status" value="1"/>
</dbReference>
<dbReference type="SMART" id="SM00827">
    <property type="entry name" value="PKS_AT"/>
    <property type="match status" value="1"/>
</dbReference>
<evidence type="ECO:0000313" key="7">
    <source>
        <dbReference type="EMBL" id="OOC00987.1"/>
    </source>
</evidence>
<feature type="domain" description="Ketosynthase family 3 (KS3)" evidence="5">
    <location>
        <begin position="4"/>
        <end position="421"/>
    </location>
</feature>
<dbReference type="Proteomes" id="UP000014137">
    <property type="component" value="Unassembled WGS sequence"/>
</dbReference>
<dbReference type="InterPro" id="IPR020806">
    <property type="entry name" value="PKS_PP-bd"/>
</dbReference>
<gene>
    <name evidence="7" type="ORF">B0293_39980</name>
    <name evidence="6" type="ORF">C791_0586</name>
</gene>
<dbReference type="OrthoDB" id="9778690at2"/>
<keyword evidence="9" id="KW-1185">Reference proteome</keyword>
<reference evidence="7 9" key="2">
    <citation type="submission" date="2017-02" db="EMBL/GenBank/DDBJ databases">
        <title>Amycolatopsis azurea DSM 43854 draft genome.</title>
        <authorList>
            <person name="Mayilraj S."/>
        </authorList>
    </citation>
    <scope>NUCLEOTIDE SEQUENCE [LARGE SCALE GENOMIC DNA]</scope>
    <source>
        <strain evidence="7 9">DSM 43854</strain>
    </source>
</reference>